<dbReference type="RefSeq" id="WP_069988389.1">
    <property type="nucleotide sequence ID" value="NZ_JACOQK010000001.1"/>
</dbReference>
<dbReference type="Proteomes" id="UP000649151">
    <property type="component" value="Unassembled WGS sequence"/>
</dbReference>
<feature type="transmembrane region" description="Helical" evidence="8">
    <location>
        <begin position="152"/>
        <end position="170"/>
    </location>
</feature>
<feature type="transmembrane region" description="Helical" evidence="8">
    <location>
        <begin position="124"/>
        <end position="146"/>
    </location>
</feature>
<evidence type="ECO:0000313" key="9">
    <source>
        <dbReference type="EMBL" id="MBC5787530.1"/>
    </source>
</evidence>
<evidence type="ECO:0000256" key="1">
    <source>
        <dbReference type="ARBA" id="ARBA00004651"/>
    </source>
</evidence>
<protein>
    <submittedName>
        <fullName evidence="9">Sodium ion-translocating decarboxylase subunit beta</fullName>
    </submittedName>
</protein>
<evidence type="ECO:0000256" key="3">
    <source>
        <dbReference type="ARBA" id="ARBA00022692"/>
    </source>
</evidence>
<feature type="transmembrane region" description="Helical" evidence="8">
    <location>
        <begin position="225"/>
        <end position="251"/>
    </location>
</feature>
<evidence type="ECO:0000313" key="10">
    <source>
        <dbReference type="Proteomes" id="UP000649151"/>
    </source>
</evidence>
<evidence type="ECO:0000256" key="5">
    <source>
        <dbReference type="ARBA" id="ARBA00022989"/>
    </source>
</evidence>
<feature type="transmembrane region" description="Helical" evidence="8">
    <location>
        <begin position="367"/>
        <end position="389"/>
    </location>
</feature>
<feature type="transmembrane region" description="Helical" evidence="8">
    <location>
        <begin position="20"/>
        <end position="39"/>
    </location>
</feature>
<evidence type="ECO:0000256" key="4">
    <source>
        <dbReference type="ARBA" id="ARBA00022967"/>
    </source>
</evidence>
<evidence type="ECO:0000256" key="8">
    <source>
        <dbReference type="SAM" id="Phobius"/>
    </source>
</evidence>
<evidence type="ECO:0000256" key="2">
    <source>
        <dbReference type="ARBA" id="ARBA00022475"/>
    </source>
</evidence>
<dbReference type="EMBL" id="JACOQK010000001">
    <property type="protein sequence ID" value="MBC5787530.1"/>
    <property type="molecule type" value="Genomic_DNA"/>
</dbReference>
<feature type="transmembrane region" description="Helical" evidence="8">
    <location>
        <begin position="90"/>
        <end position="112"/>
    </location>
</feature>
<sequence length="390" mass="40879">MEVFLDTLKQLAIDSGFAQLDWKVLIMFVISGVLIYLAIAKQFEPLLLLPIAFGMLLTNLPGIEMFHSEFYQTATIDYGQVLHDGGLLDILYLGVKLGVYPPLIFLGIGCMTDFGPLIANPKSFLLGAAAQGGIFFTFIVAAALPFYTLEEAGAIAIIGGADGPTAIYVAKTLAPHLLGSIAVAAYSYMALVPVIQPPIMKALTTKKERMVVMEQLRPVSKIEKILFPIIVTLIVSLLVPSAGPLMGCLMLGNLMKESGVVERLVKTAQNELMNIITIFLGVTVGATATADVFLTGKTLGIVGLGLAAFCLGTACGVLLGKVMYIVTKGKVNPLIGSAGVSAVPMAARVSQKVGQQANPTNFLLMHAMGPNVAGVIGSAVAAGVLLSVLG</sequence>
<accession>A0ABR7IQW2</accession>
<dbReference type="Pfam" id="PF03977">
    <property type="entry name" value="OAD_beta"/>
    <property type="match status" value="1"/>
</dbReference>
<comment type="subcellular location">
    <subcellularLocation>
        <location evidence="1">Cell membrane</location>
        <topology evidence="1">Multi-pass membrane protein</topology>
    </subcellularLocation>
</comment>
<evidence type="ECO:0000256" key="6">
    <source>
        <dbReference type="ARBA" id="ARBA00023136"/>
    </source>
</evidence>
<proteinExistence type="predicted"/>
<feature type="transmembrane region" description="Helical" evidence="8">
    <location>
        <begin position="177"/>
        <end position="195"/>
    </location>
</feature>
<keyword evidence="4" id="KW-1278">Translocase</keyword>
<organism evidence="9 10">
    <name type="scientific">Clostridium facile</name>
    <dbReference type="NCBI Taxonomy" id="2763035"/>
    <lineage>
        <taxon>Bacteria</taxon>
        <taxon>Bacillati</taxon>
        <taxon>Bacillota</taxon>
        <taxon>Clostridia</taxon>
        <taxon>Eubacteriales</taxon>
        <taxon>Clostridiaceae</taxon>
        <taxon>Clostridium</taxon>
    </lineage>
</organism>
<keyword evidence="6 7" id="KW-0472">Membrane</keyword>
<keyword evidence="7" id="KW-0406">Ion transport</keyword>
<dbReference type="PANTHER" id="PTHR35806">
    <property type="entry name" value="OXALOACETATE DECARBOXYLASE BETA CHAIN 2"/>
    <property type="match status" value="1"/>
</dbReference>
<dbReference type="InterPro" id="IPR005661">
    <property type="entry name" value="OadB_MmdB"/>
</dbReference>
<comment type="caution">
    <text evidence="9">The sequence shown here is derived from an EMBL/GenBank/DDBJ whole genome shotgun (WGS) entry which is preliminary data.</text>
</comment>
<keyword evidence="3 8" id="KW-0812">Transmembrane</keyword>
<keyword evidence="7" id="KW-0915">Sodium</keyword>
<feature type="transmembrane region" description="Helical" evidence="8">
    <location>
        <begin position="299"/>
        <end position="319"/>
    </location>
</feature>
<name>A0ABR7IQW2_9CLOT</name>
<keyword evidence="7" id="KW-0813">Transport</keyword>
<gene>
    <name evidence="9" type="ORF">H8Z77_05770</name>
</gene>
<dbReference type="NCBIfam" id="TIGR01109">
    <property type="entry name" value="Na_pump_decarbB"/>
    <property type="match status" value="1"/>
</dbReference>
<reference evidence="9 10" key="1">
    <citation type="submission" date="2020-08" db="EMBL/GenBank/DDBJ databases">
        <title>Genome public.</title>
        <authorList>
            <person name="Liu C."/>
            <person name="Sun Q."/>
        </authorList>
    </citation>
    <scope>NUCLEOTIDE SEQUENCE [LARGE SCALE GENOMIC DNA]</scope>
    <source>
        <strain evidence="9 10">NSJ-27</strain>
    </source>
</reference>
<evidence type="ECO:0000256" key="7">
    <source>
        <dbReference type="PIRNR" id="PIRNR015658"/>
    </source>
</evidence>
<dbReference type="PIRSF" id="PIRSF015658">
    <property type="entry name" value="MmdB_OadB"/>
    <property type="match status" value="1"/>
</dbReference>
<keyword evidence="5 8" id="KW-1133">Transmembrane helix</keyword>
<keyword evidence="7" id="KW-0739">Sodium transport</keyword>
<dbReference type="PANTHER" id="PTHR35806:SF1">
    <property type="entry name" value="OXALOACETATE DECARBOXYLASE BETA CHAIN 2"/>
    <property type="match status" value="1"/>
</dbReference>
<keyword evidence="10" id="KW-1185">Reference proteome</keyword>
<feature type="transmembrane region" description="Helical" evidence="8">
    <location>
        <begin position="46"/>
        <end position="63"/>
    </location>
</feature>
<keyword evidence="2 7" id="KW-1003">Cell membrane</keyword>
<feature type="transmembrane region" description="Helical" evidence="8">
    <location>
        <begin position="272"/>
        <end position="293"/>
    </location>
</feature>